<evidence type="ECO:0000256" key="6">
    <source>
        <dbReference type="ARBA" id="ARBA00023136"/>
    </source>
</evidence>
<feature type="transmembrane region" description="Helical" evidence="7">
    <location>
        <begin position="41"/>
        <end position="64"/>
    </location>
</feature>
<comment type="caution">
    <text evidence="9">The sequence shown here is derived from an EMBL/GenBank/DDBJ whole genome shotgun (WGS) entry which is preliminary data.</text>
</comment>
<name>A0ABW4ZAB5_9BACT</name>
<gene>
    <name evidence="9" type="ORF">ACFSW8_08530</name>
</gene>
<keyword evidence="6 7" id="KW-0472">Membrane</keyword>
<dbReference type="InterPro" id="IPR017475">
    <property type="entry name" value="EPS_sugar_tfrase"/>
</dbReference>
<evidence type="ECO:0000256" key="1">
    <source>
        <dbReference type="ARBA" id="ARBA00004141"/>
    </source>
</evidence>
<feature type="transmembrane region" description="Helical" evidence="7">
    <location>
        <begin position="319"/>
        <end position="343"/>
    </location>
</feature>
<organism evidence="9 10">
    <name type="scientific">Rubritalea tangerina</name>
    <dbReference type="NCBI Taxonomy" id="430798"/>
    <lineage>
        <taxon>Bacteria</taxon>
        <taxon>Pseudomonadati</taxon>
        <taxon>Verrucomicrobiota</taxon>
        <taxon>Verrucomicrobiia</taxon>
        <taxon>Verrucomicrobiales</taxon>
        <taxon>Rubritaleaceae</taxon>
        <taxon>Rubritalea</taxon>
    </lineage>
</organism>
<dbReference type="PANTHER" id="PTHR30576">
    <property type="entry name" value="COLANIC BIOSYNTHESIS UDP-GLUCOSE LIPID CARRIER TRANSFERASE"/>
    <property type="match status" value="1"/>
</dbReference>
<feature type="transmembrane region" description="Helical" evidence="7">
    <location>
        <begin position="146"/>
        <end position="166"/>
    </location>
</feature>
<evidence type="ECO:0000256" key="4">
    <source>
        <dbReference type="ARBA" id="ARBA00022692"/>
    </source>
</evidence>
<dbReference type="Pfam" id="PF02397">
    <property type="entry name" value="Bac_transf"/>
    <property type="match status" value="1"/>
</dbReference>
<keyword evidence="3 9" id="KW-0808">Transferase</keyword>
<sequence length="503" mass="57310">MNEKTEDELDKTAPLSGSIFAVTSDEVGAKTHWKRRSVIRIYPFALLLVDIILLAGVFVLLMDLHAYYMLGQDIGFFNSVSRRVLVAIMLPSIIGVYLIGGYNYATDKRHARFVSEHLIASVGVGIVVFGFIYSVVAYGVDLKSPRMVVGGTLVVFPIVSILYRVYLSRLQAYFERGNAVCIIGAGDRAIDLYKRMKQRKIAHEFVVASFRPERVGQRLILGDSDSPFVEPIDVVNFQSSIRGKYVEQYVVATEVERIPEDFSRRMVSALFHRHKISTYENFLARTLRIEPPSQLSMNWPMLDGFRLNRSVSYDRAKRLMDIGAALLGFVLASPFLIATALAVKLTSPGPVIFKQERTGLREESFMILKFRSMRVGSEKGPKYTSKNDDRFTPIGKFIRKTRLDELPQLWNVLVGDLSLIGPRAEWVDLVREYEEKFPFYHFRHAVKPGITGWAQVNYSYGASHEDTLEKLNYDLYYVRRYSLALDVAIVVKTFYMMLFGKGM</sequence>
<dbReference type="EMBL" id="JBHUJB010000035">
    <property type="protein sequence ID" value="MFD2158940.1"/>
    <property type="molecule type" value="Genomic_DNA"/>
</dbReference>
<feature type="transmembrane region" description="Helical" evidence="7">
    <location>
        <begin position="84"/>
        <end position="105"/>
    </location>
</feature>
<feature type="transmembrane region" description="Helical" evidence="7">
    <location>
        <begin position="117"/>
        <end position="140"/>
    </location>
</feature>
<dbReference type="Proteomes" id="UP001597389">
    <property type="component" value="Unassembled WGS sequence"/>
</dbReference>
<evidence type="ECO:0000313" key="9">
    <source>
        <dbReference type="EMBL" id="MFD2158940.1"/>
    </source>
</evidence>
<keyword evidence="5 7" id="KW-1133">Transmembrane helix</keyword>
<evidence type="ECO:0000259" key="8">
    <source>
        <dbReference type="Pfam" id="PF02397"/>
    </source>
</evidence>
<accession>A0ABW4ZAB5</accession>
<protein>
    <submittedName>
        <fullName evidence="9">Sugar transferase</fullName>
        <ecNumber evidence="9">2.7.8.-</ecNumber>
    </submittedName>
</protein>
<reference evidence="10" key="1">
    <citation type="journal article" date="2019" name="Int. J. Syst. Evol. Microbiol.">
        <title>The Global Catalogue of Microorganisms (GCM) 10K type strain sequencing project: providing services to taxonomists for standard genome sequencing and annotation.</title>
        <authorList>
            <consortium name="The Broad Institute Genomics Platform"/>
            <consortium name="The Broad Institute Genome Sequencing Center for Infectious Disease"/>
            <person name="Wu L."/>
            <person name="Ma J."/>
        </authorList>
    </citation>
    <scope>NUCLEOTIDE SEQUENCE [LARGE SCALE GENOMIC DNA]</scope>
    <source>
        <strain evidence="10">CCUG 57942</strain>
    </source>
</reference>
<keyword evidence="4 7" id="KW-0812">Transmembrane</keyword>
<dbReference type="PANTHER" id="PTHR30576:SF0">
    <property type="entry name" value="UNDECAPRENYL-PHOSPHATE N-ACETYLGALACTOSAMINYL 1-PHOSPHATE TRANSFERASE-RELATED"/>
    <property type="match status" value="1"/>
</dbReference>
<evidence type="ECO:0000313" key="10">
    <source>
        <dbReference type="Proteomes" id="UP001597389"/>
    </source>
</evidence>
<dbReference type="RefSeq" id="WP_377087230.1">
    <property type="nucleotide sequence ID" value="NZ_JBHSJL010000014.1"/>
</dbReference>
<dbReference type="NCBIfam" id="TIGR03025">
    <property type="entry name" value="EPS_sugtrans"/>
    <property type="match status" value="1"/>
</dbReference>
<evidence type="ECO:0000256" key="3">
    <source>
        <dbReference type="ARBA" id="ARBA00022679"/>
    </source>
</evidence>
<keyword evidence="10" id="KW-1185">Reference proteome</keyword>
<feature type="domain" description="Bacterial sugar transferase" evidence="8">
    <location>
        <begin position="317"/>
        <end position="498"/>
    </location>
</feature>
<evidence type="ECO:0000256" key="5">
    <source>
        <dbReference type="ARBA" id="ARBA00022989"/>
    </source>
</evidence>
<dbReference type="InterPro" id="IPR003362">
    <property type="entry name" value="Bact_transf"/>
</dbReference>
<comment type="similarity">
    <text evidence="2">Belongs to the bacterial sugar transferase family.</text>
</comment>
<dbReference type="GO" id="GO:0016740">
    <property type="term" value="F:transferase activity"/>
    <property type="evidence" value="ECO:0007669"/>
    <property type="project" value="UniProtKB-KW"/>
</dbReference>
<evidence type="ECO:0000256" key="7">
    <source>
        <dbReference type="SAM" id="Phobius"/>
    </source>
</evidence>
<dbReference type="EC" id="2.7.8.-" evidence="9"/>
<comment type="subcellular location">
    <subcellularLocation>
        <location evidence="1">Membrane</location>
        <topology evidence="1">Multi-pass membrane protein</topology>
    </subcellularLocation>
</comment>
<proteinExistence type="inferred from homology"/>
<evidence type="ECO:0000256" key="2">
    <source>
        <dbReference type="ARBA" id="ARBA00006464"/>
    </source>
</evidence>